<dbReference type="PANTHER" id="PTHR35176">
    <property type="entry name" value="HEME OXYGENASE HI_0854-RELATED"/>
    <property type="match status" value="1"/>
</dbReference>
<sequence>MKQQSRRRSIAMTATEIDGFLTEQRTCRVATVTAAGHPHVSPLWFAWDGASLWLYSIVDSQRWVDLTTNGRIAVVVDDGELYGELRGVEILGTTAVIGAVPRSGTPDPALTEPERLFGEKYFQGQDFVADGRHAWLQVTPTKMVSWDFRKIGQR</sequence>
<dbReference type="GO" id="GO:0016627">
    <property type="term" value="F:oxidoreductase activity, acting on the CH-CH group of donors"/>
    <property type="evidence" value="ECO:0007669"/>
    <property type="project" value="TreeGrafter"/>
</dbReference>
<reference evidence="3 4" key="1">
    <citation type="journal article" date="2019" name="Emerg. Microbes Infect.">
        <title>Comprehensive subspecies identification of 175 nontuberculous mycobacteria species based on 7547 genomic profiles.</title>
        <authorList>
            <person name="Matsumoto Y."/>
            <person name="Kinjo T."/>
            <person name="Motooka D."/>
            <person name="Nabeya D."/>
            <person name="Jung N."/>
            <person name="Uechi K."/>
            <person name="Horii T."/>
            <person name="Iida T."/>
            <person name="Fujita J."/>
            <person name="Nakamura S."/>
        </authorList>
    </citation>
    <scope>NUCLEOTIDE SEQUENCE [LARGE SCALE GENOMIC DNA]</scope>
    <source>
        <strain evidence="3 4">JCM 30275</strain>
    </source>
</reference>
<dbReference type="SUPFAM" id="SSF50475">
    <property type="entry name" value="FMN-binding split barrel"/>
    <property type="match status" value="1"/>
</dbReference>
<evidence type="ECO:0000313" key="3">
    <source>
        <dbReference type="EMBL" id="BBZ75158.1"/>
    </source>
</evidence>
<dbReference type="InterPro" id="IPR011576">
    <property type="entry name" value="Pyridox_Oxase_N"/>
</dbReference>
<dbReference type="EMBL" id="AP022620">
    <property type="protein sequence ID" value="BBZ75158.1"/>
    <property type="molecule type" value="Genomic_DNA"/>
</dbReference>
<dbReference type="GO" id="GO:0005829">
    <property type="term" value="C:cytosol"/>
    <property type="evidence" value="ECO:0007669"/>
    <property type="project" value="TreeGrafter"/>
</dbReference>
<dbReference type="InterPro" id="IPR012349">
    <property type="entry name" value="Split_barrel_FMN-bd"/>
</dbReference>
<dbReference type="PANTHER" id="PTHR35176:SF6">
    <property type="entry name" value="HEME OXYGENASE HI_0854-RELATED"/>
    <property type="match status" value="1"/>
</dbReference>
<keyword evidence="4" id="KW-1185">Reference proteome</keyword>
<gene>
    <name evidence="3" type="ORF">MANY_04950</name>
</gene>
<name>A0A6N4W3L2_9MYCO</name>
<dbReference type="Proteomes" id="UP000467249">
    <property type="component" value="Chromosome"/>
</dbReference>
<evidence type="ECO:0000313" key="4">
    <source>
        <dbReference type="Proteomes" id="UP000467249"/>
    </source>
</evidence>
<keyword evidence="1" id="KW-0560">Oxidoreductase</keyword>
<protein>
    <submittedName>
        <fullName evidence="3">Pyridoxamine 5'-phosphate oxidase</fullName>
    </submittedName>
</protein>
<dbReference type="Pfam" id="PF01243">
    <property type="entry name" value="PNPOx_N"/>
    <property type="match status" value="1"/>
</dbReference>
<evidence type="ECO:0000259" key="2">
    <source>
        <dbReference type="Pfam" id="PF01243"/>
    </source>
</evidence>
<dbReference type="AlphaFoldDB" id="A0A6N4W3L2"/>
<proteinExistence type="predicted"/>
<dbReference type="GO" id="GO:0070967">
    <property type="term" value="F:coenzyme F420 binding"/>
    <property type="evidence" value="ECO:0007669"/>
    <property type="project" value="TreeGrafter"/>
</dbReference>
<evidence type="ECO:0000256" key="1">
    <source>
        <dbReference type="ARBA" id="ARBA00023002"/>
    </source>
</evidence>
<dbReference type="InterPro" id="IPR052019">
    <property type="entry name" value="F420H2_bilvrd_red/Heme_oxyg"/>
</dbReference>
<dbReference type="RefSeq" id="WP_163802793.1">
    <property type="nucleotide sequence ID" value="NZ_AP022620.1"/>
</dbReference>
<dbReference type="Gene3D" id="2.30.110.10">
    <property type="entry name" value="Electron Transport, Fmn-binding Protein, Chain A"/>
    <property type="match status" value="1"/>
</dbReference>
<organism evidence="3 4">
    <name type="scientific">Mycolicibacterium anyangense</name>
    <dbReference type="NCBI Taxonomy" id="1431246"/>
    <lineage>
        <taxon>Bacteria</taxon>
        <taxon>Bacillati</taxon>
        <taxon>Actinomycetota</taxon>
        <taxon>Actinomycetes</taxon>
        <taxon>Mycobacteriales</taxon>
        <taxon>Mycobacteriaceae</taxon>
        <taxon>Mycolicibacterium</taxon>
    </lineage>
</organism>
<feature type="domain" description="Pyridoxamine 5'-phosphate oxidase N-terminal" evidence="2">
    <location>
        <begin position="16"/>
        <end position="99"/>
    </location>
</feature>
<dbReference type="KEGG" id="many:MANY_04950"/>
<accession>A0A6N4W3L2</accession>